<keyword evidence="2" id="KW-1185">Reference proteome</keyword>
<sequence>MIIKMKGFVKSEIKSIVAAPKNTLMADELGNSLWNDENKDITITVKEENKQQNIEVHKLVLAHRSSVFATMFKSEFKEGQENKVEITDFPFEVVEFGIKSCYIKTEFDTIKMEENILLLQFFDKYNMEKYKAELEINLIQKITVSNVCSLVKCSELSNSPKLEKHCTEFLLNCMKHSTPVFGY</sequence>
<reference evidence="3" key="1">
    <citation type="submission" date="2022-11" db="UniProtKB">
        <authorList>
            <consortium name="WormBaseParasite"/>
        </authorList>
    </citation>
    <scope>IDENTIFICATION</scope>
</reference>
<feature type="domain" description="BTB" evidence="1">
    <location>
        <begin position="39"/>
        <end position="102"/>
    </location>
</feature>
<dbReference type="SUPFAM" id="SSF54695">
    <property type="entry name" value="POZ domain"/>
    <property type="match status" value="1"/>
</dbReference>
<dbReference type="Pfam" id="PF00651">
    <property type="entry name" value="BTB"/>
    <property type="match status" value="1"/>
</dbReference>
<dbReference type="Gene3D" id="3.30.710.10">
    <property type="entry name" value="Potassium Channel Kv1.1, Chain A"/>
    <property type="match status" value="1"/>
</dbReference>
<dbReference type="InterPro" id="IPR011333">
    <property type="entry name" value="SKP1/BTB/POZ_sf"/>
</dbReference>
<evidence type="ECO:0000259" key="1">
    <source>
        <dbReference type="PROSITE" id="PS50097"/>
    </source>
</evidence>
<dbReference type="SMART" id="SM00225">
    <property type="entry name" value="BTB"/>
    <property type="match status" value="1"/>
</dbReference>
<evidence type="ECO:0000313" key="3">
    <source>
        <dbReference type="WBParaSite" id="PSU_v2.g10574.t1"/>
    </source>
</evidence>
<dbReference type="AlphaFoldDB" id="A0A914XTI3"/>
<dbReference type="PANTHER" id="PTHR24413">
    <property type="entry name" value="SPECKLE-TYPE POZ PROTEIN"/>
    <property type="match status" value="1"/>
</dbReference>
<name>A0A914XTI3_9BILA</name>
<accession>A0A914XTI3</accession>
<dbReference type="WBParaSite" id="PSU_v2.g10574.t1">
    <property type="protein sequence ID" value="PSU_v2.g10574.t1"/>
    <property type="gene ID" value="PSU_v2.g10574"/>
</dbReference>
<dbReference type="Proteomes" id="UP000887577">
    <property type="component" value="Unplaced"/>
</dbReference>
<proteinExistence type="predicted"/>
<dbReference type="PROSITE" id="PS50097">
    <property type="entry name" value="BTB"/>
    <property type="match status" value="1"/>
</dbReference>
<protein>
    <submittedName>
        <fullName evidence="3">BTB domain-containing protein</fullName>
    </submittedName>
</protein>
<dbReference type="InterPro" id="IPR000210">
    <property type="entry name" value="BTB/POZ_dom"/>
</dbReference>
<evidence type="ECO:0000313" key="2">
    <source>
        <dbReference type="Proteomes" id="UP000887577"/>
    </source>
</evidence>
<organism evidence="2 3">
    <name type="scientific">Panagrolaimus superbus</name>
    <dbReference type="NCBI Taxonomy" id="310955"/>
    <lineage>
        <taxon>Eukaryota</taxon>
        <taxon>Metazoa</taxon>
        <taxon>Ecdysozoa</taxon>
        <taxon>Nematoda</taxon>
        <taxon>Chromadorea</taxon>
        <taxon>Rhabditida</taxon>
        <taxon>Tylenchina</taxon>
        <taxon>Panagrolaimomorpha</taxon>
        <taxon>Panagrolaimoidea</taxon>
        <taxon>Panagrolaimidae</taxon>
        <taxon>Panagrolaimus</taxon>
    </lineage>
</organism>